<dbReference type="Ensembl" id="ENSCMIT00000045710.1">
    <property type="protein sequence ID" value="ENSCMIP00000045065.1"/>
    <property type="gene ID" value="ENSCMIG00000018627.1"/>
</dbReference>
<comment type="subcellular location">
    <subcellularLocation>
        <location evidence="1">Membrane</location>
        <topology evidence="1">Multi-pass membrane protein</topology>
    </subcellularLocation>
</comment>
<reference evidence="11" key="5">
    <citation type="submission" date="2025-09" db="UniProtKB">
        <authorList>
            <consortium name="Ensembl"/>
        </authorList>
    </citation>
    <scope>IDENTIFICATION</scope>
</reference>
<feature type="transmembrane region" description="Helical" evidence="9">
    <location>
        <begin position="205"/>
        <end position="227"/>
    </location>
</feature>
<dbReference type="Pfam" id="PF00001">
    <property type="entry name" value="7tm_1"/>
    <property type="match status" value="1"/>
</dbReference>
<feature type="transmembrane region" description="Helical" evidence="9">
    <location>
        <begin position="43"/>
        <end position="67"/>
    </location>
</feature>
<keyword evidence="7 8" id="KW-0807">Transducer</keyword>
<keyword evidence="3 9" id="KW-1133">Transmembrane helix</keyword>
<feature type="transmembrane region" description="Helical" evidence="9">
    <location>
        <begin position="79"/>
        <end position="103"/>
    </location>
</feature>
<keyword evidence="12" id="KW-1185">Reference proteome</keyword>
<reference evidence="12" key="3">
    <citation type="journal article" date="2014" name="Nature">
        <title>Elephant shark genome provides unique insights into gnathostome evolution.</title>
        <authorList>
            <consortium name="International Elephant Shark Genome Sequencing Consortium"/>
            <person name="Venkatesh B."/>
            <person name="Lee A.P."/>
            <person name="Ravi V."/>
            <person name="Maurya A.K."/>
            <person name="Lian M.M."/>
            <person name="Swann J.B."/>
            <person name="Ohta Y."/>
            <person name="Flajnik M.F."/>
            <person name="Sutoh Y."/>
            <person name="Kasahara M."/>
            <person name="Hoon S."/>
            <person name="Gangu V."/>
            <person name="Roy S.W."/>
            <person name="Irimia M."/>
            <person name="Korzh V."/>
            <person name="Kondrychyn I."/>
            <person name="Lim Z.W."/>
            <person name="Tay B.H."/>
            <person name="Tohari S."/>
            <person name="Kong K.W."/>
            <person name="Ho S."/>
            <person name="Lorente-Galdos B."/>
            <person name="Quilez J."/>
            <person name="Marques-Bonet T."/>
            <person name="Raney B.J."/>
            <person name="Ingham P.W."/>
            <person name="Tay A."/>
            <person name="Hillier L.W."/>
            <person name="Minx P."/>
            <person name="Boehm T."/>
            <person name="Wilson R.K."/>
            <person name="Brenner S."/>
            <person name="Warren W.C."/>
        </authorList>
    </citation>
    <scope>NUCLEOTIDE SEQUENCE [LARGE SCALE GENOMIC DNA]</scope>
</reference>
<organism evidence="11 12">
    <name type="scientific">Callorhinchus milii</name>
    <name type="common">Ghost shark</name>
    <dbReference type="NCBI Taxonomy" id="7868"/>
    <lineage>
        <taxon>Eukaryota</taxon>
        <taxon>Metazoa</taxon>
        <taxon>Chordata</taxon>
        <taxon>Craniata</taxon>
        <taxon>Vertebrata</taxon>
        <taxon>Chondrichthyes</taxon>
        <taxon>Holocephali</taxon>
        <taxon>Chimaeriformes</taxon>
        <taxon>Callorhinchidae</taxon>
        <taxon>Callorhinchus</taxon>
    </lineage>
</organism>
<feature type="transmembrane region" description="Helical" evidence="9">
    <location>
        <begin position="109"/>
        <end position="136"/>
    </location>
</feature>
<evidence type="ECO:0000256" key="2">
    <source>
        <dbReference type="ARBA" id="ARBA00022692"/>
    </source>
</evidence>
<keyword evidence="2 8" id="KW-0812">Transmembrane</keyword>
<dbReference type="FunCoup" id="A0A4W3KF44">
    <property type="interactions" value="16"/>
</dbReference>
<dbReference type="SMART" id="SM01381">
    <property type="entry name" value="7TM_GPCR_Srsx"/>
    <property type="match status" value="1"/>
</dbReference>
<dbReference type="InterPro" id="IPR000276">
    <property type="entry name" value="GPCR_Rhodpsn"/>
</dbReference>
<evidence type="ECO:0000256" key="5">
    <source>
        <dbReference type="ARBA" id="ARBA00023136"/>
    </source>
</evidence>
<evidence type="ECO:0000259" key="10">
    <source>
        <dbReference type="PROSITE" id="PS50262"/>
    </source>
</evidence>
<dbReference type="GO" id="GO:0005886">
    <property type="term" value="C:plasma membrane"/>
    <property type="evidence" value="ECO:0007669"/>
    <property type="project" value="TreeGrafter"/>
</dbReference>
<dbReference type="Proteomes" id="UP000314986">
    <property type="component" value="Unassembled WGS sequence"/>
</dbReference>
<dbReference type="GeneTree" id="ENSGT00940000164128"/>
<dbReference type="OMA" id="EFWFHMK"/>
<dbReference type="InterPro" id="IPR001402">
    <property type="entry name" value="Prolrel_pep_rcpt"/>
</dbReference>
<dbReference type="PRINTS" id="PR01018">
    <property type="entry name" value="PRPRECEPTOR"/>
</dbReference>
<dbReference type="PANTHER" id="PTHR24235">
    <property type="entry name" value="NEUROPEPTIDE Y RECEPTOR"/>
    <property type="match status" value="1"/>
</dbReference>
<dbReference type="Gene3D" id="1.20.1070.10">
    <property type="entry name" value="Rhodopsin 7-helix transmembrane proteins"/>
    <property type="match status" value="1"/>
</dbReference>
<evidence type="ECO:0000256" key="9">
    <source>
        <dbReference type="SAM" id="Phobius"/>
    </source>
</evidence>
<dbReference type="InterPro" id="IPR017452">
    <property type="entry name" value="GPCR_Rhodpsn_7TM"/>
</dbReference>
<dbReference type="AlphaFoldDB" id="A0A4W3KF44"/>
<dbReference type="PRINTS" id="PR00237">
    <property type="entry name" value="GPCRRHODOPSN"/>
</dbReference>
<evidence type="ECO:0000256" key="3">
    <source>
        <dbReference type="ARBA" id="ARBA00022989"/>
    </source>
</evidence>
<keyword evidence="4 8" id="KW-0297">G-protein coupled receptor</keyword>
<evidence type="ECO:0000256" key="6">
    <source>
        <dbReference type="ARBA" id="ARBA00023170"/>
    </source>
</evidence>
<dbReference type="GO" id="GO:0004983">
    <property type="term" value="F:neuropeptide Y receptor activity"/>
    <property type="evidence" value="ECO:0007669"/>
    <property type="project" value="InterPro"/>
</dbReference>
<reference evidence="12" key="2">
    <citation type="journal article" date="2007" name="PLoS Biol.">
        <title>Survey sequencing and comparative analysis of the elephant shark (Callorhinchus milii) genome.</title>
        <authorList>
            <person name="Venkatesh B."/>
            <person name="Kirkness E.F."/>
            <person name="Loh Y.H."/>
            <person name="Halpern A.L."/>
            <person name="Lee A.P."/>
            <person name="Johnson J."/>
            <person name="Dandona N."/>
            <person name="Viswanathan L.D."/>
            <person name="Tay A."/>
            <person name="Venter J.C."/>
            <person name="Strausberg R.L."/>
            <person name="Brenner S."/>
        </authorList>
    </citation>
    <scope>NUCLEOTIDE SEQUENCE [LARGE SCALE GENOMIC DNA]</scope>
</reference>
<proteinExistence type="inferred from homology"/>
<dbReference type="PROSITE" id="PS50262">
    <property type="entry name" value="G_PROTEIN_RECEP_F1_2"/>
    <property type="match status" value="1"/>
</dbReference>
<accession>A0A4W3KF44</accession>
<dbReference type="STRING" id="7868.ENSCMIP00000045065"/>
<evidence type="ECO:0000256" key="4">
    <source>
        <dbReference type="ARBA" id="ARBA00023040"/>
    </source>
</evidence>
<evidence type="ECO:0000313" key="12">
    <source>
        <dbReference type="Proteomes" id="UP000314986"/>
    </source>
</evidence>
<evidence type="ECO:0000256" key="7">
    <source>
        <dbReference type="ARBA" id="ARBA00023224"/>
    </source>
</evidence>
<reference evidence="12" key="1">
    <citation type="journal article" date="2006" name="Science">
        <title>Ancient noncoding elements conserved in the human genome.</title>
        <authorList>
            <person name="Venkatesh B."/>
            <person name="Kirkness E.F."/>
            <person name="Loh Y.H."/>
            <person name="Halpern A.L."/>
            <person name="Lee A.P."/>
            <person name="Johnson J."/>
            <person name="Dandona N."/>
            <person name="Viswanathan L.D."/>
            <person name="Tay A."/>
            <person name="Venter J.C."/>
            <person name="Strausberg R.L."/>
            <person name="Brenner S."/>
        </authorList>
    </citation>
    <scope>NUCLEOTIDE SEQUENCE [LARGE SCALE GENOMIC DNA]</scope>
</reference>
<evidence type="ECO:0000256" key="1">
    <source>
        <dbReference type="ARBA" id="ARBA00004141"/>
    </source>
</evidence>
<feature type="transmembrane region" description="Helical" evidence="9">
    <location>
        <begin position="156"/>
        <end position="177"/>
    </location>
</feature>
<comment type="similarity">
    <text evidence="8">Belongs to the G-protein coupled receptor 1 family.</text>
</comment>
<dbReference type="PANTHER" id="PTHR24235:SF21">
    <property type="entry name" value="PROLACTIN RELEASING HORMONE RECEPTOR"/>
    <property type="match status" value="1"/>
</dbReference>
<feature type="transmembrane region" description="Helical" evidence="9">
    <location>
        <begin position="293"/>
        <end position="319"/>
    </location>
</feature>
<dbReference type="CDD" id="cd15394">
    <property type="entry name" value="7tmA_PrRP_R"/>
    <property type="match status" value="1"/>
</dbReference>
<name>A0A4W3KF44_CALMI</name>
<feature type="domain" description="G-protein coupled receptors family 1 profile" evidence="10">
    <location>
        <begin position="58"/>
        <end position="316"/>
    </location>
</feature>
<dbReference type="SUPFAM" id="SSF81321">
    <property type="entry name" value="Family A G protein-coupled receptor-like"/>
    <property type="match status" value="1"/>
</dbReference>
<dbReference type="InParanoid" id="A0A4W3KF44"/>
<reference evidence="11" key="4">
    <citation type="submission" date="2025-08" db="UniProtKB">
        <authorList>
            <consortium name="Ensembl"/>
        </authorList>
    </citation>
    <scope>IDENTIFICATION</scope>
</reference>
<protein>
    <submittedName>
        <fullName evidence="11">Prolactin-releasing peptide receptor-like</fullName>
    </submittedName>
</protein>
<keyword evidence="5 9" id="KW-0472">Membrane</keyword>
<dbReference type="PROSITE" id="PS00237">
    <property type="entry name" value="G_PROTEIN_RECEP_F1_1"/>
    <property type="match status" value="1"/>
</dbReference>
<keyword evidence="6 8" id="KW-0675">Receptor</keyword>
<sequence>MELGSWEYTQGNLSLAARGLDALSNNISSQFKGIELIQSYKPLIIPCYGLVVFIGIFGNYLLIYVICKTKRMHNVTNFLLGNLAFSDMLMCATCVPFTLAYVFEPRGWVYGRFMCYFVFLMQPLSVFVSVFTLTVIAVDRYRAMVHPLRRRLTVSACAYILSAIWFLAGLLAAPALAHTYYVDFYRRDLTICEEFWMGMERPRLAYAYSTLIATYVLPLSVISMSYLRISVKLRNRVVPGNITQTQAEWDRARRKKTFRLLVLVVVVFGLCWLPLHLFNVIKDIDIGLIDKRYFNLIQLFCHWLAMSSACYNAFIYAWLHDSFRGALRNMFIWRRSKRVAPA</sequence>
<gene>
    <name evidence="11" type="primary">LOC103185211</name>
</gene>
<dbReference type="GO" id="GO:0042923">
    <property type="term" value="F:neuropeptide binding"/>
    <property type="evidence" value="ECO:0007669"/>
    <property type="project" value="TreeGrafter"/>
</dbReference>
<feature type="transmembrane region" description="Helical" evidence="9">
    <location>
        <begin position="260"/>
        <end position="281"/>
    </location>
</feature>
<dbReference type="GO" id="GO:0043005">
    <property type="term" value="C:neuron projection"/>
    <property type="evidence" value="ECO:0007669"/>
    <property type="project" value="TreeGrafter"/>
</dbReference>
<evidence type="ECO:0000313" key="11">
    <source>
        <dbReference type="Ensembl" id="ENSCMIP00000045065.1"/>
    </source>
</evidence>
<evidence type="ECO:0000256" key="8">
    <source>
        <dbReference type="RuleBase" id="RU000688"/>
    </source>
</evidence>